<dbReference type="SUPFAM" id="SSF55124">
    <property type="entry name" value="Nitrite/Sulfite reductase N-terminal domain-like"/>
    <property type="match status" value="2"/>
</dbReference>
<evidence type="ECO:0000256" key="1">
    <source>
        <dbReference type="ARBA" id="ARBA00010429"/>
    </source>
</evidence>
<dbReference type="Pfam" id="PF01077">
    <property type="entry name" value="NIR_SIR"/>
    <property type="match status" value="1"/>
</dbReference>
<evidence type="ECO:0000313" key="11">
    <source>
        <dbReference type="Proteomes" id="UP000503482"/>
    </source>
</evidence>
<accession>A0AAE7BAT6</accession>
<dbReference type="PANTHER" id="PTHR32439:SF0">
    <property type="entry name" value="FERREDOXIN--NITRITE REDUCTASE, CHLOROPLASTIC"/>
    <property type="match status" value="1"/>
</dbReference>
<comment type="similarity">
    <text evidence="1">Belongs to the nitrite and sulfite reductase 4Fe-4S domain family.</text>
</comment>
<feature type="domain" description="Nitrite/Sulfite reductase ferredoxin-like" evidence="9">
    <location>
        <begin position="299"/>
        <end position="357"/>
    </location>
</feature>
<evidence type="ECO:0000256" key="7">
    <source>
        <dbReference type="ARBA" id="ARBA00023014"/>
    </source>
</evidence>
<keyword evidence="4" id="KW-0479">Metal-binding</keyword>
<keyword evidence="11" id="KW-1185">Reference proteome</keyword>
<dbReference type="Gene3D" id="3.30.413.10">
    <property type="entry name" value="Sulfite Reductase Hemoprotein, domain 1"/>
    <property type="match status" value="1"/>
</dbReference>
<organism evidence="10 11">
    <name type="scientific">Arcobacter venerupis</name>
    <dbReference type="NCBI Taxonomy" id="1054033"/>
    <lineage>
        <taxon>Bacteria</taxon>
        <taxon>Pseudomonadati</taxon>
        <taxon>Campylobacterota</taxon>
        <taxon>Epsilonproteobacteria</taxon>
        <taxon>Campylobacterales</taxon>
        <taxon>Arcobacteraceae</taxon>
        <taxon>Arcobacter</taxon>
    </lineage>
</organism>
<dbReference type="Gene3D" id="3.90.480.20">
    <property type="match status" value="1"/>
</dbReference>
<keyword evidence="3" id="KW-0349">Heme</keyword>
<feature type="domain" description="Nitrite/sulphite reductase 4Fe-4S" evidence="8">
    <location>
        <begin position="126"/>
        <end position="265"/>
    </location>
</feature>
<evidence type="ECO:0000259" key="8">
    <source>
        <dbReference type="Pfam" id="PF01077"/>
    </source>
</evidence>
<dbReference type="GO" id="GO:0048307">
    <property type="term" value="F:ferredoxin-nitrite reductase activity"/>
    <property type="evidence" value="ECO:0007669"/>
    <property type="project" value="UniProtKB-EC"/>
</dbReference>
<evidence type="ECO:0000256" key="6">
    <source>
        <dbReference type="ARBA" id="ARBA00023004"/>
    </source>
</evidence>
<feature type="domain" description="Nitrite/Sulfite reductase ferredoxin-like" evidence="9">
    <location>
        <begin position="54"/>
        <end position="116"/>
    </location>
</feature>
<dbReference type="InterPro" id="IPR006067">
    <property type="entry name" value="NO2/SO3_Rdtase_4Fe4S_dom"/>
</dbReference>
<evidence type="ECO:0000256" key="4">
    <source>
        <dbReference type="ARBA" id="ARBA00022723"/>
    </source>
</evidence>
<protein>
    <submittedName>
        <fullName evidence="10">Sulfite reductase, iron-sulfur subunit</fullName>
        <ecNumber evidence="10">1.7.7.1</ecNumber>
    </submittedName>
</protein>
<dbReference type="InterPro" id="IPR045854">
    <property type="entry name" value="NO2/SO3_Rdtase_4Fe4S_sf"/>
</dbReference>
<dbReference type="GO" id="GO:0051539">
    <property type="term" value="F:4 iron, 4 sulfur cluster binding"/>
    <property type="evidence" value="ECO:0007669"/>
    <property type="project" value="UniProtKB-KW"/>
</dbReference>
<dbReference type="PANTHER" id="PTHR32439">
    <property type="entry name" value="FERREDOXIN--NITRITE REDUCTASE, CHLOROPLASTIC"/>
    <property type="match status" value="1"/>
</dbReference>
<dbReference type="SUPFAM" id="SSF56014">
    <property type="entry name" value="Nitrite and sulphite reductase 4Fe-4S domain-like"/>
    <property type="match status" value="1"/>
</dbReference>
<dbReference type="Pfam" id="PF03460">
    <property type="entry name" value="NIR_SIR_ferr"/>
    <property type="match status" value="2"/>
</dbReference>
<dbReference type="KEGG" id="avp:AVENP_3120"/>
<evidence type="ECO:0000313" key="10">
    <source>
        <dbReference type="EMBL" id="QKF68583.1"/>
    </source>
</evidence>
<dbReference type="GO" id="GO:0020037">
    <property type="term" value="F:heme binding"/>
    <property type="evidence" value="ECO:0007669"/>
    <property type="project" value="InterPro"/>
</dbReference>
<dbReference type="RefSeq" id="WP_128359839.1">
    <property type="nucleotide sequence ID" value="NZ_CP053840.1"/>
</dbReference>
<dbReference type="EMBL" id="CP053840">
    <property type="protein sequence ID" value="QKF68583.1"/>
    <property type="molecule type" value="Genomic_DNA"/>
</dbReference>
<dbReference type="AlphaFoldDB" id="A0AAE7BAT6"/>
<keyword evidence="2" id="KW-0004">4Fe-4S</keyword>
<evidence type="ECO:0000259" key="9">
    <source>
        <dbReference type="Pfam" id="PF03460"/>
    </source>
</evidence>
<keyword evidence="5 10" id="KW-0560">Oxidoreductase</keyword>
<reference evidence="10 11" key="1">
    <citation type="submission" date="2020-05" db="EMBL/GenBank/DDBJ databases">
        <title>Complete genome sequencing of Campylobacter and Arcobacter type strains.</title>
        <authorList>
            <person name="Miller W.G."/>
            <person name="Yee E."/>
        </authorList>
    </citation>
    <scope>NUCLEOTIDE SEQUENCE [LARGE SCALE GENOMIC DNA]</scope>
    <source>
        <strain evidence="10 11">LMG 26156</strain>
    </source>
</reference>
<dbReference type="InterPro" id="IPR036136">
    <property type="entry name" value="Nit/Sulf_reduc_fer-like_dom_sf"/>
</dbReference>
<gene>
    <name evidence="10" type="primary">cysI</name>
    <name evidence="10" type="ORF">AVENP_3120</name>
</gene>
<evidence type="ECO:0000256" key="2">
    <source>
        <dbReference type="ARBA" id="ARBA00022485"/>
    </source>
</evidence>
<keyword evidence="7" id="KW-0411">Iron-sulfur</keyword>
<dbReference type="GO" id="GO:0046872">
    <property type="term" value="F:metal ion binding"/>
    <property type="evidence" value="ECO:0007669"/>
    <property type="project" value="UniProtKB-KW"/>
</dbReference>
<name>A0AAE7BAT6_9BACT</name>
<evidence type="ECO:0000256" key="3">
    <source>
        <dbReference type="ARBA" id="ARBA00022617"/>
    </source>
</evidence>
<evidence type="ECO:0000256" key="5">
    <source>
        <dbReference type="ARBA" id="ARBA00023002"/>
    </source>
</evidence>
<dbReference type="Proteomes" id="UP000503482">
    <property type="component" value="Chromosome"/>
</dbReference>
<sequence length="364" mass="41411">MSNNLTLNIEKIKQEKNEIDVLADIFFHAVFGEKISNEDLERFKWYGIYAQDEKQEFFELKIPLSMGELNLQQIKTLSLISKEYANNSLVFSSNQKVELKDIKIFSLPNIFNLLQDVGLETSFEAGHTVRRVLTCPINTIDDSQIFNVSELANKLNETFIGNKKFSNLPNKLQMAISGHAEGCNIQITPDVSFNATKDNKDKILFAIKILDINIGYISSAQVINAAKAIAEIYRDFGDRENPELNSFQSLVKKWGIHKFFDVLNASINYKIQKNVQTKEHTIPRKPRMGINESNIKEQSYIGCKINSSTIHNTNLDFLSSLLEKYQASKIRISHKGNIIILDVPTSQALNLAKELEKIDFNPFA</sequence>
<dbReference type="InterPro" id="IPR051329">
    <property type="entry name" value="NIR_SIR_4Fe-4S"/>
</dbReference>
<proteinExistence type="inferred from homology"/>
<keyword evidence="6" id="KW-0408">Iron</keyword>
<dbReference type="EC" id="1.7.7.1" evidence="10"/>
<dbReference type="InterPro" id="IPR005117">
    <property type="entry name" value="NiRdtase/SiRdtase_haem-b_fer"/>
</dbReference>